<dbReference type="OrthoDB" id="5955153at2"/>
<evidence type="ECO:0000313" key="3">
    <source>
        <dbReference type="Proteomes" id="UP000560000"/>
    </source>
</evidence>
<dbReference type="RefSeq" id="WP_152569295.1">
    <property type="nucleotide sequence ID" value="NZ_JACHET010000001.1"/>
</dbReference>
<organism evidence="2 3">
    <name type="scientific">Oleiagrimonas soli</name>
    <dbReference type="NCBI Taxonomy" id="1543381"/>
    <lineage>
        <taxon>Bacteria</taxon>
        <taxon>Pseudomonadati</taxon>
        <taxon>Pseudomonadota</taxon>
        <taxon>Gammaproteobacteria</taxon>
        <taxon>Lysobacterales</taxon>
        <taxon>Rhodanobacteraceae</taxon>
        <taxon>Oleiagrimonas</taxon>
    </lineage>
</organism>
<feature type="region of interest" description="Disordered" evidence="1">
    <location>
        <begin position="1"/>
        <end position="67"/>
    </location>
</feature>
<gene>
    <name evidence="2" type="ORF">HNQ86_000577</name>
</gene>
<protein>
    <submittedName>
        <fullName evidence="2">Uncharacterized protein</fullName>
    </submittedName>
</protein>
<dbReference type="Proteomes" id="UP000560000">
    <property type="component" value="Unassembled WGS sequence"/>
</dbReference>
<sequence>MKSPIRPGGRFPQGRISVMRSPISGRLVLGESEPVEDDRRARAAMQAGPSHANPRKQTPATIDQPLPPRLQTALSYELDPELRAQLNGGPGPRPMSRREADQRVQVMFQIDTSLPEGD</sequence>
<name>A0A841KDG2_9GAMM</name>
<evidence type="ECO:0000256" key="1">
    <source>
        <dbReference type="SAM" id="MobiDB-lite"/>
    </source>
</evidence>
<dbReference type="AlphaFoldDB" id="A0A841KDG2"/>
<comment type="caution">
    <text evidence="2">The sequence shown here is derived from an EMBL/GenBank/DDBJ whole genome shotgun (WGS) entry which is preliminary data.</text>
</comment>
<accession>A0A841KDG2</accession>
<evidence type="ECO:0000313" key="2">
    <source>
        <dbReference type="EMBL" id="MBB6183232.1"/>
    </source>
</evidence>
<dbReference type="EMBL" id="JACHET010000001">
    <property type="protein sequence ID" value="MBB6183232.1"/>
    <property type="molecule type" value="Genomic_DNA"/>
</dbReference>
<reference evidence="2 3" key="1">
    <citation type="submission" date="2020-08" db="EMBL/GenBank/DDBJ databases">
        <title>Genomic Encyclopedia of Type Strains, Phase IV (KMG-IV): sequencing the most valuable type-strain genomes for metagenomic binning, comparative biology and taxonomic classification.</title>
        <authorList>
            <person name="Goeker M."/>
        </authorList>
    </citation>
    <scope>NUCLEOTIDE SEQUENCE [LARGE SCALE GENOMIC DNA]</scope>
    <source>
        <strain evidence="2 3">DSM 107085</strain>
    </source>
</reference>
<proteinExistence type="predicted"/>